<dbReference type="VEuPathDB" id="VectorBase:AMEC022367"/>
<dbReference type="AlphaFoldDB" id="A0A182UL45"/>
<protein>
    <recommendedName>
        <fullName evidence="4">G-protein coupled receptors family 1 profile domain-containing protein</fullName>
    </recommendedName>
</protein>
<feature type="transmembrane region" description="Helical" evidence="1">
    <location>
        <begin position="127"/>
        <end position="150"/>
    </location>
</feature>
<accession>A0A182UL45</accession>
<keyword evidence="1" id="KW-0472">Membrane</keyword>
<keyword evidence="1" id="KW-0812">Transmembrane</keyword>
<dbReference type="STRING" id="34690.A0A182UL45"/>
<reference evidence="2" key="2">
    <citation type="submission" date="2020-05" db="UniProtKB">
        <authorList>
            <consortium name="EnsemblMetazoa"/>
        </authorList>
    </citation>
    <scope>IDENTIFICATION</scope>
    <source>
        <strain evidence="2">CM1001059</strain>
    </source>
</reference>
<proteinExistence type="predicted"/>
<evidence type="ECO:0000313" key="3">
    <source>
        <dbReference type="Proteomes" id="UP000075902"/>
    </source>
</evidence>
<reference evidence="3" key="1">
    <citation type="submission" date="2014-01" db="EMBL/GenBank/DDBJ databases">
        <title>The Genome Sequence of Anopheles melas CM1001059_A (V2).</title>
        <authorList>
            <consortium name="The Broad Institute Genomics Platform"/>
            <person name="Neafsey D.E."/>
            <person name="Besansky N."/>
            <person name="Howell P."/>
            <person name="Walton C."/>
            <person name="Young S.K."/>
            <person name="Zeng Q."/>
            <person name="Gargeya S."/>
            <person name="Fitzgerald M."/>
            <person name="Haas B."/>
            <person name="Abouelleil A."/>
            <person name="Allen A.W."/>
            <person name="Alvarado L."/>
            <person name="Arachchi H.M."/>
            <person name="Berlin A.M."/>
            <person name="Chapman S.B."/>
            <person name="Gainer-Dewar J."/>
            <person name="Goldberg J."/>
            <person name="Griggs A."/>
            <person name="Gujja S."/>
            <person name="Hansen M."/>
            <person name="Howarth C."/>
            <person name="Imamovic A."/>
            <person name="Ireland A."/>
            <person name="Larimer J."/>
            <person name="McCowan C."/>
            <person name="Murphy C."/>
            <person name="Pearson M."/>
            <person name="Poon T.W."/>
            <person name="Priest M."/>
            <person name="Roberts A."/>
            <person name="Saif S."/>
            <person name="Shea T."/>
            <person name="Sisk P."/>
            <person name="Sykes S."/>
            <person name="Wortman J."/>
            <person name="Nusbaum C."/>
            <person name="Birren B."/>
        </authorList>
    </citation>
    <scope>NUCLEOTIDE SEQUENCE [LARGE SCALE GENOMIC DNA]</scope>
    <source>
        <strain evidence="3">CM1001059</strain>
    </source>
</reference>
<evidence type="ECO:0000256" key="1">
    <source>
        <dbReference type="SAM" id="Phobius"/>
    </source>
</evidence>
<keyword evidence="1" id="KW-1133">Transmembrane helix</keyword>
<evidence type="ECO:0000313" key="2">
    <source>
        <dbReference type="EnsemblMetazoa" id="AMEC022367-PA"/>
    </source>
</evidence>
<feature type="transmembrane region" description="Helical" evidence="1">
    <location>
        <begin position="90"/>
        <end position="115"/>
    </location>
</feature>
<evidence type="ECO:0008006" key="4">
    <source>
        <dbReference type="Google" id="ProtNLM"/>
    </source>
</evidence>
<dbReference type="Proteomes" id="UP000075902">
    <property type="component" value="Unassembled WGS sequence"/>
</dbReference>
<keyword evidence="3" id="KW-1185">Reference proteome</keyword>
<organism evidence="2 3">
    <name type="scientific">Anopheles melas</name>
    <dbReference type="NCBI Taxonomy" id="34690"/>
    <lineage>
        <taxon>Eukaryota</taxon>
        <taxon>Metazoa</taxon>
        <taxon>Ecdysozoa</taxon>
        <taxon>Arthropoda</taxon>
        <taxon>Hexapoda</taxon>
        <taxon>Insecta</taxon>
        <taxon>Pterygota</taxon>
        <taxon>Neoptera</taxon>
        <taxon>Endopterygota</taxon>
        <taxon>Diptera</taxon>
        <taxon>Nematocera</taxon>
        <taxon>Culicoidea</taxon>
        <taxon>Culicidae</taxon>
        <taxon>Anophelinae</taxon>
        <taxon>Anopheles</taxon>
    </lineage>
</organism>
<dbReference type="EnsemblMetazoa" id="AMEC022367-RA">
    <property type="protein sequence ID" value="AMEC022367-PA"/>
    <property type="gene ID" value="AMEC022367"/>
</dbReference>
<sequence>VTLPKAATELLQATAADAVAAASVRDSTDLTSTAPSVYNGTGSNATDSNDALWSKYVVRSGYVLPVDPLFVAKINPFWLRFDPPSAGEHYGLAVFYFLMMLFGVIGNALVVFMFYRTIGWSSKVTSRVHWMSMMAVMSVMSVMLVICLMIRKMMGMVATVSMMMMMSMPTVLPPKCTMLVLSVPSTASTVPHLTTLANRQPGQLVRYLVTAMLLLQQLRLLASGQRDRPVDATQLLRLLLEQAALYRSRGQAHHKPVYQQWLQQARIKLALHRQGLESGVPLLHTFTTLLLCAIEQGPMAKDRNLWNVLAGQHSAQLLVRHVLRCGRVAQTSQRPLTR</sequence>
<name>A0A182UL45_9DIPT</name>